<evidence type="ECO:0000313" key="3">
    <source>
        <dbReference type="Proteomes" id="UP001212821"/>
    </source>
</evidence>
<dbReference type="Proteomes" id="UP001212821">
    <property type="component" value="Plasmid punmamed4"/>
</dbReference>
<keyword evidence="3" id="KW-1185">Reference proteome</keyword>
<protein>
    <submittedName>
        <fullName evidence="2">Uncharacterized protein</fullName>
    </submittedName>
</protein>
<feature type="region of interest" description="Disordered" evidence="1">
    <location>
        <begin position="88"/>
        <end position="137"/>
    </location>
</feature>
<evidence type="ECO:0000313" key="2">
    <source>
        <dbReference type="EMBL" id="WBP92168.1"/>
    </source>
</evidence>
<gene>
    <name evidence="2" type="ORF">O1G21_41210</name>
</gene>
<name>A0ABY7QHB3_9ACTN</name>
<dbReference type="RefSeq" id="WP_270151909.1">
    <property type="nucleotide sequence ID" value="NZ_CP115453.1"/>
</dbReference>
<sequence length="137" mass="15415">MATWGLIREKTDPSSGGCTTETCVLAYVEGTREEALAELERHARRFLAHHPKQRKRRRLFRNGDDFLMVVDYFARSLGTRFTIAELMEDTAAPAKPTDTHTAKPEPADTMPPASPPEEHYPDGVPVKPDWLGRTDLP</sequence>
<organism evidence="2 3">
    <name type="scientific">Kitasatospora cathayae</name>
    <dbReference type="NCBI Taxonomy" id="3004092"/>
    <lineage>
        <taxon>Bacteria</taxon>
        <taxon>Bacillati</taxon>
        <taxon>Actinomycetota</taxon>
        <taxon>Actinomycetes</taxon>
        <taxon>Kitasatosporales</taxon>
        <taxon>Streptomycetaceae</taxon>
        <taxon>Kitasatospora</taxon>
    </lineage>
</organism>
<keyword evidence="2" id="KW-0614">Plasmid</keyword>
<dbReference type="EMBL" id="CP115453">
    <property type="protein sequence ID" value="WBP92168.1"/>
    <property type="molecule type" value="Genomic_DNA"/>
</dbReference>
<feature type="compositionally biased region" description="Basic and acidic residues" evidence="1">
    <location>
        <begin position="97"/>
        <end position="106"/>
    </location>
</feature>
<accession>A0ABY7QHB3</accession>
<proteinExistence type="predicted"/>
<geneLocation type="plasmid" evidence="2 3">
    <name>punmamed4</name>
</geneLocation>
<evidence type="ECO:0000256" key="1">
    <source>
        <dbReference type="SAM" id="MobiDB-lite"/>
    </source>
</evidence>
<reference evidence="2 3" key="1">
    <citation type="submission" date="2022-12" db="EMBL/GenBank/DDBJ databases">
        <title>HUAS 3-15.</title>
        <authorList>
            <person name="Mo P."/>
        </authorList>
    </citation>
    <scope>NUCLEOTIDE SEQUENCE [LARGE SCALE GENOMIC DNA]</scope>
    <source>
        <strain evidence="2 3">HUAS 3-15</strain>
        <plasmid evidence="2 3">punmamed4</plasmid>
    </source>
</reference>